<feature type="domain" description="RING-type" evidence="8">
    <location>
        <begin position="59"/>
        <end position="101"/>
    </location>
</feature>
<evidence type="ECO:0000256" key="3">
    <source>
        <dbReference type="ARBA" id="ARBA00022723"/>
    </source>
</evidence>
<evidence type="ECO:0000313" key="9">
    <source>
        <dbReference type="EMBL" id="KAF0924695.1"/>
    </source>
</evidence>
<evidence type="ECO:0000256" key="6">
    <source>
        <dbReference type="ARBA" id="ARBA00024209"/>
    </source>
</evidence>
<dbReference type="GO" id="GO:0008270">
    <property type="term" value="F:zinc ion binding"/>
    <property type="evidence" value="ECO:0007669"/>
    <property type="project" value="UniProtKB-KW"/>
</dbReference>
<keyword evidence="10" id="KW-1185">Reference proteome</keyword>
<gene>
    <name evidence="9" type="ORF">E2562_010287</name>
</gene>
<keyword evidence="3" id="KW-0479">Metal-binding</keyword>
<keyword evidence="5" id="KW-0862">Zinc</keyword>
<dbReference type="InterPro" id="IPR053238">
    <property type="entry name" value="RING-H2_zinc_finger"/>
</dbReference>
<dbReference type="Pfam" id="PF13639">
    <property type="entry name" value="zf-RING_2"/>
    <property type="match status" value="1"/>
</dbReference>
<dbReference type="OrthoDB" id="694186at2759"/>
<dbReference type="EMBL" id="SPHZ02000003">
    <property type="protein sequence ID" value="KAF0924695.1"/>
    <property type="molecule type" value="Genomic_DNA"/>
</dbReference>
<keyword evidence="4 7" id="KW-0863">Zinc-finger</keyword>
<evidence type="ECO:0000256" key="2">
    <source>
        <dbReference type="ARBA" id="ARBA00012483"/>
    </source>
</evidence>
<sequence length="121" mass="13345">MRISSQRCSCRTSRYADNGETDAGMPPQVQAAQLPYFPYAQRGACRESSSSSSLERLVCAICLEQLRHGELCSEVPACRHVFHWDCVGVWIKNSDTCPLCRVKISSWIAGSTEAPPVAHTV</sequence>
<dbReference type="AlphaFoldDB" id="A0A6G1EHZ8"/>
<dbReference type="EC" id="2.3.2.27" evidence="2"/>
<dbReference type="SMART" id="SM00184">
    <property type="entry name" value="RING"/>
    <property type="match status" value="1"/>
</dbReference>
<reference evidence="9 10" key="1">
    <citation type="submission" date="2019-11" db="EMBL/GenBank/DDBJ databases">
        <title>Whole genome sequence of Oryza granulata.</title>
        <authorList>
            <person name="Li W."/>
        </authorList>
    </citation>
    <scope>NUCLEOTIDE SEQUENCE [LARGE SCALE GENOMIC DNA]</scope>
    <source>
        <strain evidence="10">cv. Menghai</strain>
        <tissue evidence="9">Leaf</tissue>
    </source>
</reference>
<protein>
    <recommendedName>
        <fullName evidence="2">RING-type E3 ubiquitin transferase</fullName>
        <ecNumber evidence="2">2.3.2.27</ecNumber>
    </recommendedName>
</protein>
<dbReference type="PANTHER" id="PTHR14155:SF499">
    <property type="entry name" value="RING-TYPE DOMAIN-CONTAINING PROTEIN"/>
    <property type="match status" value="1"/>
</dbReference>
<dbReference type="Proteomes" id="UP000479710">
    <property type="component" value="Unassembled WGS sequence"/>
</dbReference>
<evidence type="ECO:0000256" key="4">
    <source>
        <dbReference type="ARBA" id="ARBA00022771"/>
    </source>
</evidence>
<organism evidence="9 10">
    <name type="scientific">Oryza meyeriana var. granulata</name>
    <dbReference type="NCBI Taxonomy" id="110450"/>
    <lineage>
        <taxon>Eukaryota</taxon>
        <taxon>Viridiplantae</taxon>
        <taxon>Streptophyta</taxon>
        <taxon>Embryophyta</taxon>
        <taxon>Tracheophyta</taxon>
        <taxon>Spermatophyta</taxon>
        <taxon>Magnoliopsida</taxon>
        <taxon>Liliopsida</taxon>
        <taxon>Poales</taxon>
        <taxon>Poaceae</taxon>
        <taxon>BOP clade</taxon>
        <taxon>Oryzoideae</taxon>
        <taxon>Oryzeae</taxon>
        <taxon>Oryzinae</taxon>
        <taxon>Oryza</taxon>
        <taxon>Oryza meyeriana</taxon>
    </lineage>
</organism>
<evidence type="ECO:0000313" key="10">
    <source>
        <dbReference type="Proteomes" id="UP000479710"/>
    </source>
</evidence>
<evidence type="ECO:0000256" key="1">
    <source>
        <dbReference type="ARBA" id="ARBA00000900"/>
    </source>
</evidence>
<dbReference type="Gene3D" id="3.30.40.10">
    <property type="entry name" value="Zinc/RING finger domain, C3HC4 (zinc finger)"/>
    <property type="match status" value="1"/>
</dbReference>
<accession>A0A6G1EHZ8</accession>
<evidence type="ECO:0000259" key="8">
    <source>
        <dbReference type="PROSITE" id="PS50089"/>
    </source>
</evidence>
<dbReference type="FunFam" id="3.30.40.10:FF:000760">
    <property type="entry name" value="Predicted protein"/>
    <property type="match status" value="1"/>
</dbReference>
<comment type="caution">
    <text evidence="9">The sequence shown here is derived from an EMBL/GenBank/DDBJ whole genome shotgun (WGS) entry which is preliminary data.</text>
</comment>
<name>A0A6G1EHZ8_9ORYZ</name>
<comment type="catalytic activity">
    <reaction evidence="1">
        <text>S-ubiquitinyl-[E2 ubiquitin-conjugating enzyme]-L-cysteine + [acceptor protein]-L-lysine = [E2 ubiquitin-conjugating enzyme]-L-cysteine + N(6)-ubiquitinyl-[acceptor protein]-L-lysine.</text>
        <dbReference type="EC" id="2.3.2.27"/>
    </reaction>
</comment>
<evidence type="ECO:0000256" key="5">
    <source>
        <dbReference type="ARBA" id="ARBA00022833"/>
    </source>
</evidence>
<dbReference type="PANTHER" id="PTHR14155">
    <property type="entry name" value="RING FINGER DOMAIN-CONTAINING"/>
    <property type="match status" value="1"/>
</dbReference>
<dbReference type="PROSITE" id="PS50089">
    <property type="entry name" value="ZF_RING_2"/>
    <property type="match status" value="1"/>
</dbReference>
<dbReference type="InterPro" id="IPR001841">
    <property type="entry name" value="Znf_RING"/>
</dbReference>
<proteinExistence type="inferred from homology"/>
<dbReference type="SUPFAM" id="SSF57850">
    <property type="entry name" value="RING/U-box"/>
    <property type="match status" value="1"/>
</dbReference>
<evidence type="ECO:0000256" key="7">
    <source>
        <dbReference type="PROSITE-ProRule" id="PRU00175"/>
    </source>
</evidence>
<dbReference type="GO" id="GO:0061630">
    <property type="term" value="F:ubiquitin protein ligase activity"/>
    <property type="evidence" value="ECO:0007669"/>
    <property type="project" value="UniProtKB-EC"/>
</dbReference>
<comment type="similarity">
    <text evidence="6">Belongs to the RING-type zinc finger family. ATL subfamily.</text>
</comment>
<dbReference type="InterPro" id="IPR013083">
    <property type="entry name" value="Znf_RING/FYVE/PHD"/>
</dbReference>